<keyword evidence="2" id="KW-1185">Reference proteome</keyword>
<dbReference type="Proteomes" id="UP000306319">
    <property type="component" value="Unassembled WGS sequence"/>
</dbReference>
<sequence>MKKSLILLSVAIAMTGMVGCKPTEKNYQAAYDVAKKKRQASDALDAELGIPSGGLINTDGPMLHVVHGDSVYVKMDRIRMLESSSGKLQQYNVVVGSYKMNTNCVAQVEDLCSKGYSAFGVMNADRVYYVIAGSFPTLEEAAAFDTLFQRKERGQVYPGLNGKPVIIMRP</sequence>
<accession>A0AC61REI0</accession>
<dbReference type="EMBL" id="SRYB01000023">
    <property type="protein sequence ID" value="TGY77544.1"/>
    <property type="molecule type" value="Genomic_DNA"/>
</dbReference>
<evidence type="ECO:0000313" key="2">
    <source>
        <dbReference type="Proteomes" id="UP000306319"/>
    </source>
</evidence>
<comment type="caution">
    <text evidence="1">The sequence shown here is derived from an EMBL/GenBank/DDBJ whole genome shotgun (WGS) entry which is preliminary data.</text>
</comment>
<evidence type="ECO:0000313" key="1">
    <source>
        <dbReference type="EMBL" id="TGY77544.1"/>
    </source>
</evidence>
<gene>
    <name evidence="1" type="ORF">E5331_13950</name>
</gene>
<protein>
    <submittedName>
        <fullName evidence="1">Uncharacterized protein</fullName>
    </submittedName>
</protein>
<name>A0AC61REI0_9BACT</name>
<reference evidence="1" key="1">
    <citation type="submission" date="2019-04" db="EMBL/GenBank/DDBJ databases">
        <title>Microbes associate with the intestines of laboratory mice.</title>
        <authorList>
            <person name="Navarre W."/>
            <person name="Wong E."/>
            <person name="Huang K."/>
            <person name="Tropini C."/>
            <person name="Ng K."/>
            <person name="Yu B."/>
        </authorList>
    </citation>
    <scope>NUCLEOTIDE SEQUENCE</scope>
    <source>
        <strain evidence="1">NM04_E33</strain>
    </source>
</reference>
<organism evidence="1 2">
    <name type="scientific">Lepagella muris</name>
    <dbReference type="NCBI Taxonomy" id="3032870"/>
    <lineage>
        <taxon>Bacteria</taxon>
        <taxon>Pseudomonadati</taxon>
        <taxon>Bacteroidota</taxon>
        <taxon>Bacteroidia</taxon>
        <taxon>Bacteroidales</taxon>
        <taxon>Muribaculaceae</taxon>
        <taxon>Lepagella</taxon>
    </lineage>
</organism>
<proteinExistence type="predicted"/>